<reference evidence="1 2" key="1">
    <citation type="submission" date="2020-02" db="EMBL/GenBank/DDBJ databases">
        <title>Plant-Promoting Endophytic Bacterium Rhizobium oryzihabitans sp. nov., Isolated from the Root of Rice.</title>
        <authorList>
            <person name="zhao J."/>
            <person name="Zhang G."/>
        </authorList>
    </citation>
    <scope>NUCLEOTIDE SEQUENCE [LARGE SCALE GENOMIC DNA]</scope>
    <source>
        <strain evidence="1 2">M15</strain>
    </source>
</reference>
<protein>
    <submittedName>
        <fullName evidence="1">Helix-turn-helix domain-containing protein</fullName>
    </submittedName>
</protein>
<dbReference type="SUPFAM" id="SSF46689">
    <property type="entry name" value="Homeodomain-like"/>
    <property type="match status" value="1"/>
</dbReference>
<keyword evidence="2" id="KW-1185">Reference proteome</keyword>
<evidence type="ECO:0000313" key="1">
    <source>
        <dbReference type="EMBL" id="QIB38135.1"/>
    </source>
</evidence>
<evidence type="ECO:0000313" key="2">
    <source>
        <dbReference type="Proteomes" id="UP000464865"/>
    </source>
</evidence>
<accession>A0A7L5BH40</accession>
<dbReference type="KEGG" id="roy:G3A56_09150"/>
<dbReference type="RefSeq" id="WP_164056313.1">
    <property type="nucleotide sequence ID" value="NZ_CP048632.1"/>
</dbReference>
<name>A0A7L5BH40_9HYPH</name>
<proteinExistence type="predicted"/>
<dbReference type="InterPro" id="IPR009057">
    <property type="entry name" value="Homeodomain-like_sf"/>
</dbReference>
<dbReference type="Pfam" id="PF13384">
    <property type="entry name" value="HTH_23"/>
    <property type="match status" value="1"/>
</dbReference>
<dbReference type="AlphaFoldDB" id="A0A7L5BH40"/>
<sequence length="146" mass="16970">MARQTSYKPEYAEQAEKLCEQGLTDKQLAEFFGVSDRTIQRWKIEYPEFCQSLKVGKDISDEAVERSLFQRAIGYSHPDVDIKVIDGQVVKTEVTKHYPPDTVAAIFWLKNRKPKDWRDKQEVELNVNGSLAERLNRAKARKPEQK</sequence>
<dbReference type="Proteomes" id="UP000464865">
    <property type="component" value="Chromosome M15-11"/>
</dbReference>
<gene>
    <name evidence="1" type="ORF">G3A56_09150</name>
</gene>
<organism evidence="1 2">
    <name type="scientific">Rhizobium oryzihabitans</name>
    <dbReference type="NCBI Taxonomy" id="2267833"/>
    <lineage>
        <taxon>Bacteria</taxon>
        <taxon>Pseudomonadati</taxon>
        <taxon>Pseudomonadota</taxon>
        <taxon>Alphaproteobacteria</taxon>
        <taxon>Hyphomicrobiales</taxon>
        <taxon>Rhizobiaceae</taxon>
        <taxon>Rhizobium/Agrobacterium group</taxon>
        <taxon>Rhizobium</taxon>
    </lineage>
</organism>
<dbReference type="EMBL" id="CP048632">
    <property type="protein sequence ID" value="QIB38135.1"/>
    <property type="molecule type" value="Genomic_DNA"/>
</dbReference>
<dbReference type="Gene3D" id="1.10.10.60">
    <property type="entry name" value="Homeodomain-like"/>
    <property type="match status" value="1"/>
</dbReference>